<dbReference type="AlphaFoldDB" id="A0A956NGF1"/>
<dbReference type="GO" id="GO:0016740">
    <property type="term" value="F:transferase activity"/>
    <property type="evidence" value="ECO:0007669"/>
    <property type="project" value="UniProtKB-UniRule"/>
</dbReference>
<feature type="transmembrane region" description="Helical" evidence="5">
    <location>
        <begin position="364"/>
        <end position="386"/>
    </location>
</feature>
<dbReference type="InterPro" id="IPR030374">
    <property type="entry name" value="PABS"/>
</dbReference>
<dbReference type="SUPFAM" id="SSF103473">
    <property type="entry name" value="MFS general substrate transporter"/>
    <property type="match status" value="1"/>
</dbReference>
<feature type="domain" description="PABS" evidence="6">
    <location>
        <begin position="602"/>
        <end position="725"/>
    </location>
</feature>
<evidence type="ECO:0000259" key="6">
    <source>
        <dbReference type="PROSITE" id="PS51006"/>
    </source>
</evidence>
<evidence type="ECO:0000256" key="5">
    <source>
        <dbReference type="SAM" id="Phobius"/>
    </source>
</evidence>
<evidence type="ECO:0000256" key="4">
    <source>
        <dbReference type="PROSITE-ProRule" id="PRU00354"/>
    </source>
</evidence>
<dbReference type="InterPro" id="IPR036259">
    <property type="entry name" value="MFS_trans_sf"/>
</dbReference>
<dbReference type="PANTHER" id="PTHR43317:SF1">
    <property type="entry name" value="THERMOSPERMINE SYNTHASE ACAULIS5"/>
    <property type="match status" value="1"/>
</dbReference>
<organism evidence="7 8">
    <name type="scientific">Eiseniibacteriota bacterium</name>
    <dbReference type="NCBI Taxonomy" id="2212470"/>
    <lineage>
        <taxon>Bacteria</taxon>
        <taxon>Candidatus Eiseniibacteriota</taxon>
    </lineage>
</organism>
<dbReference type="Pfam" id="PF13432">
    <property type="entry name" value="TPR_16"/>
    <property type="match status" value="1"/>
</dbReference>
<feature type="transmembrane region" description="Helical" evidence="5">
    <location>
        <begin position="319"/>
        <end position="340"/>
    </location>
</feature>
<dbReference type="InterPro" id="IPR011990">
    <property type="entry name" value="TPR-like_helical_dom_sf"/>
</dbReference>
<feature type="transmembrane region" description="Helical" evidence="5">
    <location>
        <begin position="189"/>
        <end position="211"/>
    </location>
</feature>
<keyword evidence="5" id="KW-0472">Membrane</keyword>
<dbReference type="Gene3D" id="3.40.50.150">
    <property type="entry name" value="Vaccinia Virus protein VP39"/>
    <property type="match status" value="1"/>
</dbReference>
<proteinExistence type="inferred from homology"/>
<keyword evidence="2 4" id="KW-0808">Transferase</keyword>
<sequence length="1003" mass="108322">MSHRPRNTLFTILLYVAFFASGASSLIAEVTWNRMLIVVVGNSLSATALILIVFMGGLGLGSYVGGKLLSGRRVSLIPYAVLEALIGLYVLLSPVLFGGLTELFRSLAVGNADQVGLTVARVLVSMLALLLPASLMGATFPAIVNGAALDTPSGRAARTGYLYSTNTLGAAVGCFAAGYHLLFEFGVQTTLAVAFVSYLLASLAGLIAGLIQRGEASATSPSTASRVASASGLIEGTDSSGVGGDPARVRVLYIGVTVVGFVALAYEVLLTRMAILYLGNSISVFALVLTAFLLGTGFSAIFGTWLYGWLRDRGGPANLLFGWSALIASVLIVAVPYALLEGLLVDLDDLGKFVDAAPANPLRILALLITPTVFIGALLPLAIRMLQPIARGETTRKAATLYSLNTAGGLVGAGVINHYVVPAVGVQGALALLIFLMGGTGVASLLVGRWRDRSWVPGFVTAAILGGLVMTLLPNTADLYADRLARSTLAREAGALHVREGRAATVVVLDQKDPNLGTYRDMYLNGVEEASTRYWHVQLFKLLGILPPLLHESEAPMDAVVIAFGAGITAGSVLASDQVASLDVVDLNPDIEGINDLFTDVNGDVFHRDRFHFHNDDGRNYLVTCDKQYDLIISDSTHPRAYDSWILYTRDFYEDVKSHLKPGGIFAQWVPVLRSMRGELMRVHLNTFQEVFPNTTVWYIYGSDQAFLLAMPEPLSIDAPKLQARLDRLPEWFRADEYQLDTVESVAGFFWMDAKAIDLMVAGDSRINTDGVHYFDKQSAVWPLPPQFSMPSYQTSAIPYFKGLTRAQAETVQIEQRVAGYLANLAFYETQADLHRAYCLDPTNGTALWYMHRAFGGQIPDAESFCAEMKVEEFRQLVAHQPNNASYLNGLADALCSAGKCEEALPIAKRAQELAPADGAVLDTYGWALLRTKRTQEAIQTLRRARDVLPDHPVVNYHLGVALYEAGERAQAKARLEHALQEGPNHAQAAAVIQLLEQIEGES</sequence>
<feature type="transmembrane region" description="Helical" evidence="5">
    <location>
        <begin position="398"/>
        <end position="420"/>
    </location>
</feature>
<keyword evidence="5" id="KW-1133">Transmembrane helix</keyword>
<evidence type="ECO:0000256" key="2">
    <source>
        <dbReference type="ARBA" id="ARBA00022679"/>
    </source>
</evidence>
<protein>
    <submittedName>
        <fullName evidence="7">Fused MFS/spermidine synthase</fullName>
    </submittedName>
</protein>
<dbReference type="GO" id="GO:0006596">
    <property type="term" value="P:polyamine biosynthetic process"/>
    <property type="evidence" value="ECO:0007669"/>
    <property type="project" value="UniProtKB-UniRule"/>
</dbReference>
<dbReference type="InterPro" id="IPR019734">
    <property type="entry name" value="TPR_rpt"/>
</dbReference>
<keyword evidence="5" id="KW-0812">Transmembrane</keyword>
<dbReference type="Pfam" id="PF14559">
    <property type="entry name" value="TPR_19"/>
    <property type="match status" value="1"/>
</dbReference>
<evidence type="ECO:0000256" key="1">
    <source>
        <dbReference type="ARBA" id="ARBA00007867"/>
    </source>
</evidence>
<feature type="transmembrane region" description="Helical" evidence="5">
    <location>
        <begin position="76"/>
        <end position="100"/>
    </location>
</feature>
<comment type="similarity">
    <text evidence="1">Belongs to the spermidine/spermine synthase family.</text>
</comment>
<evidence type="ECO:0000256" key="3">
    <source>
        <dbReference type="ARBA" id="ARBA00023115"/>
    </source>
</evidence>
<feature type="transmembrane region" description="Helical" evidence="5">
    <location>
        <begin position="284"/>
        <end position="307"/>
    </location>
</feature>
<gene>
    <name evidence="7" type="ORF">KDA27_11810</name>
</gene>
<dbReference type="SMART" id="SM00028">
    <property type="entry name" value="TPR"/>
    <property type="match status" value="3"/>
</dbReference>
<accession>A0A956NGF1</accession>
<feature type="transmembrane region" description="Helical" evidence="5">
    <location>
        <begin position="251"/>
        <end position="278"/>
    </location>
</feature>
<dbReference type="Proteomes" id="UP000739538">
    <property type="component" value="Unassembled WGS sequence"/>
</dbReference>
<feature type="transmembrane region" description="Helical" evidence="5">
    <location>
        <begin position="161"/>
        <end position="183"/>
    </location>
</feature>
<dbReference type="EMBL" id="JAGQHS010000054">
    <property type="protein sequence ID" value="MCA9756479.1"/>
    <property type="molecule type" value="Genomic_DNA"/>
</dbReference>
<dbReference type="SUPFAM" id="SSF53335">
    <property type="entry name" value="S-adenosyl-L-methionine-dependent methyltransferases"/>
    <property type="match status" value="1"/>
</dbReference>
<reference evidence="7" key="1">
    <citation type="submission" date="2020-04" db="EMBL/GenBank/DDBJ databases">
        <authorList>
            <person name="Zhang T."/>
        </authorList>
    </citation>
    <scope>NUCLEOTIDE SEQUENCE</scope>
    <source>
        <strain evidence="7">HKST-UBA02</strain>
    </source>
</reference>
<feature type="transmembrane region" description="Helical" evidence="5">
    <location>
        <begin position="426"/>
        <end position="448"/>
    </location>
</feature>
<keyword evidence="3 4" id="KW-0620">Polyamine biosynthesis</keyword>
<feature type="active site" description="Proton acceptor" evidence="4">
    <location>
        <position position="635"/>
    </location>
</feature>
<comment type="caution">
    <text evidence="7">The sequence shown here is derived from an EMBL/GenBank/DDBJ whole genome shotgun (WGS) entry which is preliminary data.</text>
</comment>
<feature type="transmembrane region" description="Helical" evidence="5">
    <location>
        <begin position="455"/>
        <end position="473"/>
    </location>
</feature>
<feature type="transmembrane region" description="Helical" evidence="5">
    <location>
        <begin position="44"/>
        <end position="64"/>
    </location>
</feature>
<dbReference type="Gene3D" id="1.25.40.10">
    <property type="entry name" value="Tetratricopeptide repeat domain"/>
    <property type="match status" value="1"/>
</dbReference>
<evidence type="ECO:0000313" key="8">
    <source>
        <dbReference type="Proteomes" id="UP000739538"/>
    </source>
</evidence>
<feature type="transmembrane region" description="Helical" evidence="5">
    <location>
        <begin position="120"/>
        <end position="149"/>
    </location>
</feature>
<evidence type="ECO:0000313" key="7">
    <source>
        <dbReference type="EMBL" id="MCA9756479.1"/>
    </source>
</evidence>
<dbReference type="NCBIfam" id="NF037959">
    <property type="entry name" value="MFS_SpdSyn"/>
    <property type="match status" value="2"/>
</dbReference>
<dbReference type="PANTHER" id="PTHR43317">
    <property type="entry name" value="THERMOSPERMINE SYNTHASE ACAULIS5"/>
    <property type="match status" value="1"/>
</dbReference>
<name>A0A956NGF1_UNCEI</name>
<dbReference type="InterPro" id="IPR029063">
    <property type="entry name" value="SAM-dependent_MTases_sf"/>
</dbReference>
<reference evidence="7" key="2">
    <citation type="journal article" date="2021" name="Microbiome">
        <title>Successional dynamics and alternative stable states in a saline activated sludge microbial community over 9 years.</title>
        <authorList>
            <person name="Wang Y."/>
            <person name="Ye J."/>
            <person name="Ju F."/>
            <person name="Liu L."/>
            <person name="Boyd J.A."/>
            <person name="Deng Y."/>
            <person name="Parks D.H."/>
            <person name="Jiang X."/>
            <person name="Yin X."/>
            <person name="Woodcroft B.J."/>
            <person name="Tyson G.W."/>
            <person name="Hugenholtz P."/>
            <person name="Polz M.F."/>
            <person name="Zhang T."/>
        </authorList>
    </citation>
    <scope>NUCLEOTIDE SEQUENCE</scope>
    <source>
        <strain evidence="7">HKST-UBA02</strain>
    </source>
</reference>
<dbReference type="PROSITE" id="PS51006">
    <property type="entry name" value="PABS_2"/>
    <property type="match status" value="1"/>
</dbReference>
<dbReference type="SUPFAM" id="SSF48452">
    <property type="entry name" value="TPR-like"/>
    <property type="match status" value="1"/>
</dbReference>
<dbReference type="Pfam" id="PF01564">
    <property type="entry name" value="Spermine_synth"/>
    <property type="match status" value="1"/>
</dbReference>